<comment type="similarity">
    <text evidence="2">Belongs to the purine-cytosine permease (2.A.39) family.</text>
</comment>
<keyword evidence="5 8" id="KW-1133">Transmembrane helix</keyword>
<dbReference type="EMBL" id="JACHBQ010000001">
    <property type="protein sequence ID" value="MBB5642234.1"/>
    <property type="molecule type" value="Genomic_DNA"/>
</dbReference>
<evidence type="ECO:0000313" key="10">
    <source>
        <dbReference type="Proteomes" id="UP000561726"/>
    </source>
</evidence>
<feature type="compositionally biased region" description="Low complexity" evidence="7">
    <location>
        <begin position="522"/>
        <end position="536"/>
    </location>
</feature>
<feature type="transmembrane region" description="Helical" evidence="8">
    <location>
        <begin position="222"/>
        <end position="240"/>
    </location>
</feature>
<feature type="transmembrane region" description="Helical" evidence="8">
    <location>
        <begin position="322"/>
        <end position="344"/>
    </location>
</feature>
<evidence type="ECO:0000256" key="2">
    <source>
        <dbReference type="ARBA" id="ARBA00008974"/>
    </source>
</evidence>
<comment type="subcellular location">
    <subcellularLocation>
        <location evidence="1">Membrane</location>
        <topology evidence="1">Multi-pass membrane protein</topology>
    </subcellularLocation>
</comment>
<feature type="transmembrane region" description="Helical" evidence="8">
    <location>
        <begin position="149"/>
        <end position="175"/>
    </location>
</feature>
<feature type="compositionally biased region" description="Basic and acidic residues" evidence="7">
    <location>
        <begin position="1"/>
        <end position="16"/>
    </location>
</feature>
<dbReference type="Pfam" id="PF02133">
    <property type="entry name" value="Transp_cyt_pur"/>
    <property type="match status" value="1"/>
</dbReference>
<comment type="caution">
    <text evidence="9">The sequence shown here is derived from an EMBL/GenBank/DDBJ whole genome shotgun (WGS) entry which is preliminary data.</text>
</comment>
<dbReference type="GO" id="GO:0005886">
    <property type="term" value="C:plasma membrane"/>
    <property type="evidence" value="ECO:0007669"/>
    <property type="project" value="TreeGrafter"/>
</dbReference>
<feature type="region of interest" description="Disordered" evidence="7">
    <location>
        <begin position="521"/>
        <end position="581"/>
    </location>
</feature>
<evidence type="ECO:0000256" key="8">
    <source>
        <dbReference type="SAM" id="Phobius"/>
    </source>
</evidence>
<feature type="region of interest" description="Disordered" evidence="7">
    <location>
        <begin position="1"/>
        <end position="84"/>
    </location>
</feature>
<protein>
    <submittedName>
        <fullName evidence="9">Purine-cytosine permease-like protein</fullName>
    </submittedName>
</protein>
<dbReference type="PANTHER" id="PTHR31806:SF1">
    <property type="entry name" value="PURINE-CYTOSINE PERMEASE FCY2-RELATED"/>
    <property type="match status" value="1"/>
</dbReference>
<name>A0A7W9E592_9MICO</name>
<keyword evidence="4 8" id="KW-0812">Transmembrane</keyword>
<dbReference type="RefSeq" id="WP_052542440.1">
    <property type="nucleotide sequence ID" value="NZ_JACHBQ010000001.1"/>
</dbReference>
<evidence type="ECO:0000256" key="1">
    <source>
        <dbReference type="ARBA" id="ARBA00004141"/>
    </source>
</evidence>
<keyword evidence="3" id="KW-0813">Transport</keyword>
<dbReference type="Gene3D" id="1.10.4160.10">
    <property type="entry name" value="Hydantoin permease"/>
    <property type="match status" value="1"/>
</dbReference>
<dbReference type="OrthoDB" id="9809167at2"/>
<reference evidence="9 10" key="1">
    <citation type="submission" date="2020-08" db="EMBL/GenBank/DDBJ databases">
        <title>Sequencing the genomes of 1000 actinobacteria strains.</title>
        <authorList>
            <person name="Klenk H.-P."/>
        </authorList>
    </citation>
    <scope>NUCLEOTIDE SEQUENCE [LARGE SCALE GENOMIC DNA]</scope>
    <source>
        <strain evidence="9 10">DSM 21065</strain>
    </source>
</reference>
<feature type="transmembrane region" description="Helical" evidence="8">
    <location>
        <begin position="252"/>
        <end position="278"/>
    </location>
</feature>
<feature type="compositionally biased region" description="Basic and acidic residues" evidence="7">
    <location>
        <begin position="73"/>
        <end position="84"/>
    </location>
</feature>
<proteinExistence type="inferred from homology"/>
<dbReference type="PANTHER" id="PTHR31806">
    <property type="entry name" value="PURINE-CYTOSINE PERMEASE FCY2-RELATED"/>
    <property type="match status" value="1"/>
</dbReference>
<feature type="transmembrane region" description="Helical" evidence="8">
    <location>
        <begin position="119"/>
        <end position="143"/>
    </location>
</feature>
<feature type="transmembrane region" description="Helical" evidence="8">
    <location>
        <begin position="187"/>
        <end position="210"/>
    </location>
</feature>
<evidence type="ECO:0000256" key="4">
    <source>
        <dbReference type="ARBA" id="ARBA00022692"/>
    </source>
</evidence>
<organism evidence="9 10">
    <name type="scientific">Cryobacterium roopkundense</name>
    <dbReference type="NCBI Taxonomy" id="1001240"/>
    <lineage>
        <taxon>Bacteria</taxon>
        <taxon>Bacillati</taxon>
        <taxon>Actinomycetota</taxon>
        <taxon>Actinomycetes</taxon>
        <taxon>Micrococcales</taxon>
        <taxon>Microbacteriaceae</taxon>
        <taxon>Cryobacterium</taxon>
    </lineage>
</organism>
<dbReference type="AlphaFoldDB" id="A0A7W9E592"/>
<dbReference type="Proteomes" id="UP000561726">
    <property type="component" value="Unassembled WGS sequence"/>
</dbReference>
<feature type="compositionally biased region" description="Low complexity" evidence="7">
    <location>
        <begin position="571"/>
        <end position="581"/>
    </location>
</feature>
<dbReference type="InterPro" id="IPR026030">
    <property type="entry name" value="Pur-cyt_permease_Fcy2/21/22"/>
</dbReference>
<feature type="transmembrane region" description="Helical" evidence="8">
    <location>
        <begin position="403"/>
        <end position="421"/>
    </location>
</feature>
<accession>A0A7W9E592</accession>
<keyword evidence="6 8" id="KW-0472">Membrane</keyword>
<evidence type="ECO:0000256" key="7">
    <source>
        <dbReference type="SAM" id="MobiDB-lite"/>
    </source>
</evidence>
<dbReference type="GO" id="GO:0022857">
    <property type="term" value="F:transmembrane transporter activity"/>
    <property type="evidence" value="ECO:0007669"/>
    <property type="project" value="InterPro"/>
</dbReference>
<gene>
    <name evidence="9" type="ORF">BJ997_002782</name>
</gene>
<evidence type="ECO:0000313" key="9">
    <source>
        <dbReference type="EMBL" id="MBB5642234.1"/>
    </source>
</evidence>
<feature type="transmembrane region" description="Helical" evidence="8">
    <location>
        <begin position="364"/>
        <end position="383"/>
    </location>
</feature>
<evidence type="ECO:0000256" key="3">
    <source>
        <dbReference type="ARBA" id="ARBA00022448"/>
    </source>
</evidence>
<evidence type="ECO:0000256" key="6">
    <source>
        <dbReference type="ARBA" id="ARBA00023136"/>
    </source>
</evidence>
<dbReference type="InterPro" id="IPR001248">
    <property type="entry name" value="Pur-cyt_permease"/>
</dbReference>
<evidence type="ECO:0000256" key="5">
    <source>
        <dbReference type="ARBA" id="ARBA00022989"/>
    </source>
</evidence>
<feature type="transmembrane region" description="Helical" evidence="8">
    <location>
        <begin position="284"/>
        <end position="301"/>
    </location>
</feature>
<sequence>MTRTDSREDARAEIHPQTRPPTSTAERPEPTAAHPGRTASGHLEPHPAHPGRTATIHAETHAAHPGHAAAQRPEPRGTAHPDRDAAGRIETHGVDFVPTDQRHGRPRELTWIWMSTNVVYLNFVLGGTMTLLGLSLVNCLLVVLLGNLWWLLVGYLAISGPAAGSPSVVIMRAIFGVRGNRMFGAGLGVLIGLLYVIINLAFAFLAGMALLEFLGVAPSSPLRWLVLLVVAAATFTVSVYGHATITKLSPWLTLALAACFGVLGFFILGAADFGYTVAAQTTDARWAAFLLGFTIISSGPLSWGTGADYSRYLPERSKPSRVLIWTAIGGFIPAVLIAWLGVLAGTRMDMTDPQTALLQILPGWFYPVFLFAILLGSTANNVLCSYSTSLYIQALGVRLPRAATVLLTAAITIAASAWLLFVAESFLDTLNSALEISVAVLGPSVAVYAADLALRRNRYSGPDLALETPDSPFWFSGGYCWPGIIAISAATLAAVATSNTTLYQGPISVLLDGADLSALVGPPSSAPESTPSSGAALPLPELIRSSHAHDSRPRHSPRVHPNGCPKPAPPAGRARAASLAP</sequence>